<protein>
    <submittedName>
        <fullName evidence="3">Saccharopine dehydrogenase</fullName>
    </submittedName>
</protein>
<dbReference type="SUPFAM" id="SSF55347">
    <property type="entry name" value="Glyceraldehyde-3-phosphate dehydrogenase-like, C-terminal domain"/>
    <property type="match status" value="1"/>
</dbReference>
<dbReference type="Gene3D" id="3.40.50.720">
    <property type="entry name" value="NAD(P)-binding Rossmann-like Domain"/>
    <property type="match status" value="1"/>
</dbReference>
<name>A0A075HEJ4_9EURY</name>
<dbReference type="InterPro" id="IPR013332">
    <property type="entry name" value="KPR_N"/>
</dbReference>
<dbReference type="InterPro" id="IPR036291">
    <property type="entry name" value="NAD(P)-bd_dom_sf"/>
</dbReference>
<reference evidence="3" key="1">
    <citation type="journal article" date="2014" name="Genome Biol. Evol.">
        <title>Pangenome evidence for extensive interdomain horizontal transfer affecting lineage core and shell genes in uncultured planktonic thaumarchaeota and euryarchaeota.</title>
        <authorList>
            <person name="Deschamps P."/>
            <person name="Zivanovic Y."/>
            <person name="Moreira D."/>
            <person name="Rodriguez-Valera F."/>
            <person name="Lopez-Garcia P."/>
        </authorList>
    </citation>
    <scope>NUCLEOTIDE SEQUENCE</scope>
</reference>
<dbReference type="SUPFAM" id="SSF51735">
    <property type="entry name" value="NAD(P)-binding Rossmann-fold domains"/>
    <property type="match status" value="1"/>
</dbReference>
<feature type="domain" description="Saccharopine dehydrogenase-like C-terminal" evidence="2">
    <location>
        <begin position="121"/>
        <end position="242"/>
    </location>
</feature>
<dbReference type="EMBL" id="KF900977">
    <property type="protein sequence ID" value="AIF13595.1"/>
    <property type="molecule type" value="Genomic_DNA"/>
</dbReference>
<dbReference type="Gene3D" id="3.30.360.10">
    <property type="entry name" value="Dihydrodipicolinate Reductase, domain 2"/>
    <property type="match status" value="1"/>
</dbReference>
<proteinExistence type="predicted"/>
<evidence type="ECO:0000259" key="1">
    <source>
        <dbReference type="Pfam" id="PF02558"/>
    </source>
</evidence>
<dbReference type="InterPro" id="IPR032095">
    <property type="entry name" value="Sacchrp_dh-like_C"/>
</dbReference>
<dbReference type="Pfam" id="PF16653">
    <property type="entry name" value="Sacchrp_dh_C"/>
    <property type="match status" value="1"/>
</dbReference>
<organism evidence="3">
    <name type="scientific">uncultured marine group II/III euryarchaeote KM3_63_B12</name>
    <dbReference type="NCBI Taxonomy" id="1456474"/>
    <lineage>
        <taxon>Archaea</taxon>
        <taxon>Methanobacteriati</taxon>
        <taxon>Methanobacteriota</taxon>
        <taxon>environmental samples</taxon>
    </lineage>
</organism>
<evidence type="ECO:0000313" key="3">
    <source>
        <dbReference type="EMBL" id="AIF13595.1"/>
    </source>
</evidence>
<accession>A0A075HEJ4</accession>
<dbReference type="Pfam" id="PF02558">
    <property type="entry name" value="ApbA"/>
    <property type="match status" value="1"/>
</dbReference>
<evidence type="ECO:0000259" key="2">
    <source>
        <dbReference type="Pfam" id="PF16653"/>
    </source>
</evidence>
<dbReference type="AlphaFoldDB" id="A0A075HEJ4"/>
<feature type="domain" description="Ketopantoate reductase N-terminal" evidence="1">
    <location>
        <begin position="4"/>
        <end position="45"/>
    </location>
</feature>
<sequence length="355" mass="39800">MAVIHCLGAGLVGSYVACRLADAGHDIHVIDMQPKPKVIGYPGITIHHEDALDYCEEIDRSEVDLVVNMLPGEIGKIGMRVLCGNHDTFTRIVDLSFSDESPNRYHQFAEDWGVKVLWDVGIAPGLSNMLLAEAYRVLGPLSKAEIRVGGNPTGPTPGWSYMAPFSPKDVIAEYTRPARVIRDGGEVVLPALSERHFIEVPEHGQMEAFLTDGLRSLLETIPAVEMSEYTIRWPGHIQRFIDERDSGELDEDELLREWWYDHKIPEFTWMEVMAEGHDGKQMVWRYADYARDDGSSMARSTGMVTAFCIEEWLQDDGIIPLGVHPPEVLPPEVVARIVERMISEKAIIQGPRIGE</sequence>